<accession>A0A165CLI8</accession>
<organism evidence="1 2">
    <name type="scientific">Laetiporus sulphureus 93-53</name>
    <dbReference type="NCBI Taxonomy" id="1314785"/>
    <lineage>
        <taxon>Eukaryota</taxon>
        <taxon>Fungi</taxon>
        <taxon>Dikarya</taxon>
        <taxon>Basidiomycota</taxon>
        <taxon>Agaricomycotina</taxon>
        <taxon>Agaricomycetes</taxon>
        <taxon>Polyporales</taxon>
        <taxon>Laetiporus</taxon>
    </lineage>
</organism>
<sequence length="70" mass="8297">MREVFTQLQRYMRRSIMLTMVLVGGIVRTGTKSMNVRMPRSLASIRKRLRFRCFLWMQAFACGLEVLILQ</sequence>
<reference evidence="1 2" key="1">
    <citation type="journal article" date="2016" name="Mol. Biol. Evol.">
        <title>Comparative Genomics of Early-Diverging Mushroom-Forming Fungi Provides Insights into the Origins of Lignocellulose Decay Capabilities.</title>
        <authorList>
            <person name="Nagy L.G."/>
            <person name="Riley R."/>
            <person name="Tritt A."/>
            <person name="Adam C."/>
            <person name="Daum C."/>
            <person name="Floudas D."/>
            <person name="Sun H."/>
            <person name="Yadav J.S."/>
            <person name="Pangilinan J."/>
            <person name="Larsson K.H."/>
            <person name="Matsuura K."/>
            <person name="Barry K."/>
            <person name="Labutti K."/>
            <person name="Kuo R."/>
            <person name="Ohm R.A."/>
            <person name="Bhattacharya S.S."/>
            <person name="Shirouzu T."/>
            <person name="Yoshinaga Y."/>
            <person name="Martin F.M."/>
            <person name="Grigoriev I.V."/>
            <person name="Hibbett D.S."/>
        </authorList>
    </citation>
    <scope>NUCLEOTIDE SEQUENCE [LARGE SCALE GENOMIC DNA]</scope>
    <source>
        <strain evidence="1 2">93-53</strain>
    </source>
</reference>
<dbReference type="RefSeq" id="XP_040760765.1">
    <property type="nucleotide sequence ID" value="XM_040902249.1"/>
</dbReference>
<evidence type="ECO:0000313" key="2">
    <source>
        <dbReference type="Proteomes" id="UP000076871"/>
    </source>
</evidence>
<dbReference type="EMBL" id="KV427647">
    <property type="protein sequence ID" value="KZT03025.1"/>
    <property type="molecule type" value="Genomic_DNA"/>
</dbReference>
<dbReference type="AlphaFoldDB" id="A0A165CLI8"/>
<gene>
    <name evidence="1" type="ORF">LAESUDRAFT_380662</name>
</gene>
<keyword evidence="2" id="KW-1185">Reference proteome</keyword>
<protein>
    <submittedName>
        <fullName evidence="1">Uncharacterized protein</fullName>
    </submittedName>
</protein>
<proteinExistence type="predicted"/>
<dbReference type="Proteomes" id="UP000076871">
    <property type="component" value="Unassembled WGS sequence"/>
</dbReference>
<dbReference type="InParanoid" id="A0A165CLI8"/>
<evidence type="ECO:0000313" key="1">
    <source>
        <dbReference type="EMBL" id="KZT03025.1"/>
    </source>
</evidence>
<name>A0A165CLI8_9APHY</name>
<dbReference type="GeneID" id="63819280"/>